<accession>A0A147B9E2</accession>
<organism evidence="1">
    <name type="scientific">Alectorobius mimon</name>
    <dbReference type="NCBI Taxonomy" id="360319"/>
    <lineage>
        <taxon>Eukaryota</taxon>
        <taxon>Metazoa</taxon>
        <taxon>Ecdysozoa</taxon>
        <taxon>Arthropoda</taxon>
        <taxon>Chelicerata</taxon>
        <taxon>Arachnida</taxon>
        <taxon>Acari</taxon>
        <taxon>Parasitiformes</taxon>
        <taxon>Ixodida</taxon>
        <taxon>Ixodoidea</taxon>
        <taxon>Argasidae</taxon>
        <taxon>Ornithodorinae</taxon>
        <taxon>Alectorobius</taxon>
    </lineage>
</organism>
<protein>
    <submittedName>
        <fullName evidence="1">Ubiquilin</fullName>
    </submittedName>
</protein>
<proteinExistence type="predicted"/>
<evidence type="ECO:0000313" key="1">
    <source>
        <dbReference type="EMBL" id="JAR86985.1"/>
    </source>
</evidence>
<dbReference type="AlphaFoldDB" id="A0A147B9E2"/>
<name>A0A147B9E2_9ACAR</name>
<dbReference type="EMBL" id="GEIB01001112">
    <property type="protein sequence ID" value="JAR86985.1"/>
    <property type="molecule type" value="Transcribed_RNA"/>
</dbReference>
<sequence length="104" mass="11900">MPRWRGCSSRSDQQKASAENTLHGLEWDFMCSLYTYINTVTTRGAKECALTELHQRCADRCLCFAKFDGQSQIILHRIFPTRSCIGYDDARLSFSGSLVPRLLF</sequence>
<reference evidence="1" key="1">
    <citation type="submission" date="2016-03" db="EMBL/GenBank/DDBJ databases">
        <title>Gut transcriptome analysis on engorged females of Ornithodoros mimon (Acari: Argasidae) and phylogenetic inferences of soft ticks.</title>
        <authorList>
            <person name="Landulfo G.A."/>
            <person name="Giovanni D."/>
            <person name="Carvalho E."/>
            <person name="Junqueira-de-Azevedo I."/>
            <person name="Patane J."/>
            <person name="Mendoca R."/>
            <person name="Barros-Battesti D."/>
        </authorList>
    </citation>
    <scope>NUCLEOTIDE SEQUENCE</scope>
    <source>
        <strain evidence="1">Females</strain>
        <tissue evidence="1">Gut</tissue>
    </source>
</reference>